<feature type="domain" description="DUF6699" evidence="1">
    <location>
        <begin position="17"/>
        <end position="142"/>
    </location>
</feature>
<reference evidence="2 3" key="1">
    <citation type="journal article" date="2019" name="Nat. Ecol. Evol.">
        <title>Megaphylogeny resolves global patterns of mushroom evolution.</title>
        <authorList>
            <person name="Varga T."/>
            <person name="Krizsan K."/>
            <person name="Foldi C."/>
            <person name="Dima B."/>
            <person name="Sanchez-Garcia M."/>
            <person name="Sanchez-Ramirez S."/>
            <person name="Szollosi G.J."/>
            <person name="Szarkandi J.G."/>
            <person name="Papp V."/>
            <person name="Albert L."/>
            <person name="Andreopoulos W."/>
            <person name="Angelini C."/>
            <person name="Antonin V."/>
            <person name="Barry K.W."/>
            <person name="Bougher N.L."/>
            <person name="Buchanan P."/>
            <person name="Buyck B."/>
            <person name="Bense V."/>
            <person name="Catcheside P."/>
            <person name="Chovatia M."/>
            <person name="Cooper J."/>
            <person name="Damon W."/>
            <person name="Desjardin D."/>
            <person name="Finy P."/>
            <person name="Geml J."/>
            <person name="Haridas S."/>
            <person name="Hughes K."/>
            <person name="Justo A."/>
            <person name="Karasinski D."/>
            <person name="Kautmanova I."/>
            <person name="Kiss B."/>
            <person name="Kocsube S."/>
            <person name="Kotiranta H."/>
            <person name="LaButti K.M."/>
            <person name="Lechner B.E."/>
            <person name="Liimatainen K."/>
            <person name="Lipzen A."/>
            <person name="Lukacs Z."/>
            <person name="Mihaltcheva S."/>
            <person name="Morgado L.N."/>
            <person name="Niskanen T."/>
            <person name="Noordeloos M.E."/>
            <person name="Ohm R.A."/>
            <person name="Ortiz-Santana B."/>
            <person name="Ovrebo C."/>
            <person name="Racz N."/>
            <person name="Riley R."/>
            <person name="Savchenko A."/>
            <person name="Shiryaev A."/>
            <person name="Soop K."/>
            <person name="Spirin V."/>
            <person name="Szebenyi C."/>
            <person name="Tomsovsky M."/>
            <person name="Tulloss R.E."/>
            <person name="Uehling J."/>
            <person name="Grigoriev I.V."/>
            <person name="Vagvolgyi C."/>
            <person name="Papp T."/>
            <person name="Martin F.M."/>
            <person name="Miettinen O."/>
            <person name="Hibbett D.S."/>
            <person name="Nagy L.G."/>
        </authorList>
    </citation>
    <scope>NUCLEOTIDE SEQUENCE [LARGE SCALE GENOMIC DNA]</scope>
    <source>
        <strain evidence="2 3">CBS 121175</strain>
    </source>
</reference>
<proteinExistence type="predicted"/>
<dbReference type="STRING" id="230819.A0A5C3K9R2"/>
<sequence length="156" mass="17743">MMVHALLQYLPLSQPEINYDISLPTMAHNLDFLKLAQSATSPPLHQLTIVCPEFLPWHIVVNAPPGAFVSVRDVLDTIYRELRHPVTRAEYESLGSLKRAVDAAYFARISRIADPHHRDLEARKGVKRIDLLMGRTRFSGLSLSMQHPDVWELHVS</sequence>
<dbReference type="EMBL" id="ML210948">
    <property type="protein sequence ID" value="TFK16333.1"/>
    <property type="molecule type" value="Genomic_DNA"/>
</dbReference>
<protein>
    <recommendedName>
        <fullName evidence="1">DUF6699 domain-containing protein</fullName>
    </recommendedName>
</protein>
<evidence type="ECO:0000313" key="3">
    <source>
        <dbReference type="Proteomes" id="UP000307440"/>
    </source>
</evidence>
<dbReference type="InterPro" id="IPR046522">
    <property type="entry name" value="DUF6699"/>
</dbReference>
<name>A0A5C3K9R2_COPMA</name>
<dbReference type="AlphaFoldDB" id="A0A5C3K9R2"/>
<organism evidence="2 3">
    <name type="scientific">Coprinopsis marcescibilis</name>
    <name type="common">Agaric fungus</name>
    <name type="synonym">Psathyrella marcescibilis</name>
    <dbReference type="NCBI Taxonomy" id="230819"/>
    <lineage>
        <taxon>Eukaryota</taxon>
        <taxon>Fungi</taxon>
        <taxon>Dikarya</taxon>
        <taxon>Basidiomycota</taxon>
        <taxon>Agaricomycotina</taxon>
        <taxon>Agaricomycetes</taxon>
        <taxon>Agaricomycetidae</taxon>
        <taxon>Agaricales</taxon>
        <taxon>Agaricineae</taxon>
        <taxon>Psathyrellaceae</taxon>
        <taxon>Coprinopsis</taxon>
    </lineage>
</organism>
<dbReference type="Pfam" id="PF20415">
    <property type="entry name" value="DUF6699"/>
    <property type="match status" value="1"/>
</dbReference>
<dbReference type="OrthoDB" id="2783256at2759"/>
<evidence type="ECO:0000259" key="1">
    <source>
        <dbReference type="Pfam" id="PF20415"/>
    </source>
</evidence>
<evidence type="ECO:0000313" key="2">
    <source>
        <dbReference type="EMBL" id="TFK16333.1"/>
    </source>
</evidence>
<keyword evidence="3" id="KW-1185">Reference proteome</keyword>
<accession>A0A5C3K9R2</accession>
<dbReference type="Proteomes" id="UP000307440">
    <property type="component" value="Unassembled WGS sequence"/>
</dbReference>
<gene>
    <name evidence="2" type="ORF">FA15DRAFT_761450</name>
</gene>